<feature type="compositionally biased region" description="Basic and acidic residues" evidence="1">
    <location>
        <begin position="1"/>
        <end position="10"/>
    </location>
</feature>
<evidence type="ECO:0000313" key="5">
    <source>
        <dbReference type="Proteomes" id="UP000275024"/>
    </source>
</evidence>
<protein>
    <recommendedName>
        <fullName evidence="6">DUF5304 domain-containing protein</fullName>
    </recommendedName>
</protein>
<accession>A0A3A9W072</accession>
<dbReference type="EMBL" id="RBDX01000022">
    <property type="protein sequence ID" value="RKN06142.1"/>
    <property type="molecule type" value="Genomic_DNA"/>
</dbReference>
<keyword evidence="4" id="KW-1185">Reference proteome</keyword>
<dbReference type="AlphaFoldDB" id="A0A3A9W072"/>
<evidence type="ECO:0000313" key="2">
    <source>
        <dbReference type="EMBL" id="RKN06142.1"/>
    </source>
</evidence>
<reference evidence="4 5" key="1">
    <citation type="submission" date="2018-09" db="EMBL/GenBank/DDBJ databases">
        <title>Streptomyces sp. nov. DS1-2, an endophytic actinomycete isolated from roots of Dendrobium scabrilingue.</title>
        <authorList>
            <person name="Kuncharoen N."/>
            <person name="Kudo T."/>
            <person name="Ohkuma M."/>
            <person name="Yuki M."/>
            <person name="Tanasupawat S."/>
        </authorList>
    </citation>
    <scope>NUCLEOTIDE SEQUENCE [LARGE SCALE GENOMIC DNA]</scope>
    <source>
        <strain evidence="2 5">AZ1-7</strain>
        <strain evidence="3 4">DS1-2</strain>
    </source>
</reference>
<evidence type="ECO:0000313" key="3">
    <source>
        <dbReference type="EMBL" id="RKN18513.1"/>
    </source>
</evidence>
<feature type="compositionally biased region" description="Basic and acidic residues" evidence="1">
    <location>
        <begin position="121"/>
        <end position="150"/>
    </location>
</feature>
<feature type="region of interest" description="Disordered" evidence="1">
    <location>
        <begin position="121"/>
        <end position="174"/>
    </location>
</feature>
<proteinExistence type="predicted"/>
<dbReference type="RefSeq" id="WP_120698930.1">
    <property type="nucleotide sequence ID" value="NZ_RBDX01000022.1"/>
</dbReference>
<dbReference type="Proteomes" id="UP000268652">
    <property type="component" value="Unassembled WGS sequence"/>
</dbReference>
<comment type="caution">
    <text evidence="2">The sequence shown here is derived from an EMBL/GenBank/DDBJ whole genome shotgun (WGS) entry which is preliminary data.</text>
</comment>
<dbReference type="Pfam" id="PF17230">
    <property type="entry name" value="DUF5304"/>
    <property type="match status" value="1"/>
</dbReference>
<dbReference type="EMBL" id="RBDY01000019">
    <property type="protein sequence ID" value="RKN18513.1"/>
    <property type="molecule type" value="Genomic_DNA"/>
</dbReference>
<feature type="region of interest" description="Disordered" evidence="1">
    <location>
        <begin position="1"/>
        <end position="22"/>
    </location>
</feature>
<evidence type="ECO:0008006" key="6">
    <source>
        <dbReference type="Google" id="ProtNLM"/>
    </source>
</evidence>
<feature type="compositionally biased region" description="Gly residues" evidence="1">
    <location>
        <begin position="154"/>
        <end position="165"/>
    </location>
</feature>
<dbReference type="Proteomes" id="UP000275024">
    <property type="component" value="Unassembled WGS sequence"/>
</dbReference>
<name>A0A3A9W072_9ACTN</name>
<organism evidence="2 5">
    <name type="scientific">Streptomyces radicis</name>
    <dbReference type="NCBI Taxonomy" id="1750517"/>
    <lineage>
        <taxon>Bacteria</taxon>
        <taxon>Bacillati</taxon>
        <taxon>Actinomycetota</taxon>
        <taxon>Actinomycetes</taxon>
        <taxon>Kitasatosporales</taxon>
        <taxon>Streptomycetaceae</taxon>
        <taxon>Streptomyces</taxon>
    </lineage>
</organism>
<evidence type="ECO:0000313" key="4">
    <source>
        <dbReference type="Proteomes" id="UP000268652"/>
    </source>
</evidence>
<feature type="region of interest" description="Disordered" evidence="1">
    <location>
        <begin position="31"/>
        <end position="50"/>
    </location>
</feature>
<dbReference type="InterPro" id="IPR035183">
    <property type="entry name" value="DUF5304"/>
</dbReference>
<gene>
    <name evidence="3" type="ORF">D7318_22185</name>
    <name evidence="2" type="ORF">D7319_23325</name>
</gene>
<sequence length="174" mass="17723">MSDAREHSTERPSGPPPDEDAWATACEEDLADERARRRAARGPGPGDAADELRRLADALTEGLGRLGAGLGPGVGMAAGPLAAQARAAIEPVIERNADVLHHLAGAGHELLAAYRAAVLGPDRERPAPDVTVERAEPSAEKATDPGKGADEPGETGGPDGGGGAGPADRRPTDR</sequence>
<evidence type="ECO:0000256" key="1">
    <source>
        <dbReference type="SAM" id="MobiDB-lite"/>
    </source>
</evidence>